<proteinExistence type="predicted"/>
<reference evidence="1 2" key="2">
    <citation type="submission" date="2018-11" db="EMBL/GenBank/DDBJ databases">
        <authorList>
            <consortium name="Pathogen Informatics"/>
        </authorList>
    </citation>
    <scope>NUCLEOTIDE SEQUENCE [LARGE SCALE GENOMIC DNA]</scope>
</reference>
<organism evidence="3">
    <name type="scientific">Gongylonema pulchrum</name>
    <dbReference type="NCBI Taxonomy" id="637853"/>
    <lineage>
        <taxon>Eukaryota</taxon>
        <taxon>Metazoa</taxon>
        <taxon>Ecdysozoa</taxon>
        <taxon>Nematoda</taxon>
        <taxon>Chromadorea</taxon>
        <taxon>Rhabditida</taxon>
        <taxon>Spirurina</taxon>
        <taxon>Spiruromorpha</taxon>
        <taxon>Spiruroidea</taxon>
        <taxon>Gongylonematidae</taxon>
        <taxon>Gongylonema</taxon>
    </lineage>
</organism>
<evidence type="ECO:0000313" key="1">
    <source>
        <dbReference type="EMBL" id="VDN33348.1"/>
    </source>
</evidence>
<gene>
    <name evidence="1" type="ORF">GPUH_LOCUS19194</name>
</gene>
<evidence type="ECO:0000313" key="3">
    <source>
        <dbReference type="WBParaSite" id="GPUH_0001921901-mRNA-1"/>
    </source>
</evidence>
<sequence>MNEIYSELIKLLKEERERLVGLLPYEFVVSNIVLCVIKVIHEENGRADSGLDDLVPYDSLNDMNARVLRKSAIAAINELAIEIDTCIENICNQVRRALVFKIFAK</sequence>
<dbReference type="OrthoDB" id="269919at2759"/>
<evidence type="ECO:0000313" key="2">
    <source>
        <dbReference type="Proteomes" id="UP000271098"/>
    </source>
</evidence>
<name>A0A183EE03_9BILA</name>
<reference evidence="3" key="1">
    <citation type="submission" date="2016-06" db="UniProtKB">
        <authorList>
            <consortium name="WormBaseParasite"/>
        </authorList>
    </citation>
    <scope>IDENTIFICATION</scope>
</reference>
<keyword evidence="2" id="KW-1185">Reference proteome</keyword>
<dbReference type="WBParaSite" id="GPUH_0001921901-mRNA-1">
    <property type="protein sequence ID" value="GPUH_0001921901-mRNA-1"/>
    <property type="gene ID" value="GPUH_0001921901"/>
</dbReference>
<dbReference type="AlphaFoldDB" id="A0A183EE03"/>
<dbReference type="EMBL" id="UYRT01088094">
    <property type="protein sequence ID" value="VDN33348.1"/>
    <property type="molecule type" value="Genomic_DNA"/>
</dbReference>
<accession>A0A183EE03</accession>
<dbReference type="Proteomes" id="UP000271098">
    <property type="component" value="Unassembled WGS sequence"/>
</dbReference>
<protein>
    <submittedName>
        <fullName evidence="3">Phage protein</fullName>
    </submittedName>
</protein>